<evidence type="ECO:0000256" key="1">
    <source>
        <dbReference type="PROSITE-ProRule" id="PRU00176"/>
    </source>
</evidence>
<dbReference type="InterPro" id="IPR035979">
    <property type="entry name" value="RBD_domain_sf"/>
</dbReference>
<feature type="compositionally biased region" description="Low complexity" evidence="3">
    <location>
        <begin position="568"/>
        <end position="589"/>
    </location>
</feature>
<proteinExistence type="predicted"/>
<feature type="compositionally biased region" description="Pro residues" evidence="3">
    <location>
        <begin position="287"/>
        <end position="332"/>
    </location>
</feature>
<feature type="compositionally biased region" description="Low complexity" evidence="3">
    <location>
        <begin position="108"/>
        <end position="127"/>
    </location>
</feature>
<reference evidence="5 6" key="1">
    <citation type="submission" date="2022-09" db="EMBL/GenBank/DDBJ databases">
        <authorList>
            <person name="Palmer J.M."/>
        </authorList>
    </citation>
    <scope>NUCLEOTIDE SEQUENCE [LARGE SCALE GENOMIC DNA]</scope>
    <source>
        <strain evidence="5 6">DSM 7382</strain>
    </source>
</reference>
<dbReference type="InterPro" id="IPR000504">
    <property type="entry name" value="RRM_dom"/>
</dbReference>
<gene>
    <name evidence="5" type="ORF">QCA50_013245</name>
</gene>
<feature type="compositionally biased region" description="Low complexity" evidence="3">
    <location>
        <begin position="10"/>
        <end position="38"/>
    </location>
</feature>
<evidence type="ECO:0000313" key="5">
    <source>
        <dbReference type="EMBL" id="KAK7683867.1"/>
    </source>
</evidence>
<dbReference type="AlphaFoldDB" id="A0AAW0FX19"/>
<feature type="compositionally biased region" description="Polar residues" evidence="3">
    <location>
        <begin position="602"/>
        <end position="613"/>
    </location>
</feature>
<feature type="compositionally biased region" description="Pro residues" evidence="3">
    <location>
        <begin position="159"/>
        <end position="271"/>
    </location>
</feature>
<accession>A0AAW0FX19</accession>
<evidence type="ECO:0000313" key="6">
    <source>
        <dbReference type="Proteomes" id="UP001385951"/>
    </source>
</evidence>
<dbReference type="InterPro" id="IPR012677">
    <property type="entry name" value="Nucleotide-bd_a/b_plait_sf"/>
</dbReference>
<dbReference type="Pfam" id="PF00076">
    <property type="entry name" value="RRM_1"/>
    <property type="match status" value="1"/>
</dbReference>
<dbReference type="SMART" id="SM00360">
    <property type="entry name" value="RRM"/>
    <property type="match status" value="1"/>
</dbReference>
<evidence type="ECO:0000256" key="2">
    <source>
        <dbReference type="SAM" id="Coils"/>
    </source>
</evidence>
<feature type="coiled-coil region" evidence="2">
    <location>
        <begin position="533"/>
        <end position="563"/>
    </location>
</feature>
<feature type="compositionally biased region" description="Basic and acidic residues" evidence="3">
    <location>
        <begin position="614"/>
        <end position="631"/>
    </location>
</feature>
<keyword evidence="2" id="KW-0175">Coiled coil</keyword>
<dbReference type="Proteomes" id="UP001385951">
    <property type="component" value="Unassembled WGS sequence"/>
</dbReference>
<evidence type="ECO:0000256" key="3">
    <source>
        <dbReference type="SAM" id="MobiDB-lite"/>
    </source>
</evidence>
<evidence type="ECO:0000259" key="4">
    <source>
        <dbReference type="PROSITE" id="PS50102"/>
    </source>
</evidence>
<feature type="domain" description="RRM" evidence="4">
    <location>
        <begin position="436"/>
        <end position="515"/>
    </location>
</feature>
<dbReference type="EMBL" id="JASBNA010000029">
    <property type="protein sequence ID" value="KAK7683867.1"/>
    <property type="molecule type" value="Genomic_DNA"/>
</dbReference>
<sequence length="777" mass="83609">MSGKAPPRAPRALLHSLAASSSSATPSQPSPTTASSSRLGATPPTGPRSLTNARVHIQAPKGPRADTLTNGVNGHVAPAGPSPPTGPSASRYSQKGKHVEISWKSKASPDPSGQQSSSQPQINGSNGHTRPVAKLPTTDLNGQQIGLNPKAPAISFRLRPPPPQPKTEPPPPPPPTTEPPPPPPPSDDPPPPPPPTSEPPPPPPPSEKPPPPPSTPPPPPPIPSITPPPPPLPSEPSPPPPPPLDDFPPPPPPDEPCPPTPPPPSIPPPALPSASSSRLRTFSDHPPSTPHTPPPPPEPTSRPPPSPPRPPEPPKLYSLPPLPPWPPEPEAYPPGKNFKVLFDPLVDKDRDGKWKALIELVRASPVAPERLKGKGKGKEMFSRYNGEVIEGESEPIPSDPRKAKVKRLPPFRPARTELVEVKYEYDSNSAGPPPPTSVLVMNLSPLSSNQHIRRHFAVYGPIVSFEPQIDKSTGAALGIVLVTFSSHTEAKKCAEKENGKKFPQGMGLSISCVEGEDLCVILDGEGKKLKAVMKVLDDRKRLAREEKERSRRDKEKIEKMKQVTAAAAALWSKASPSSASGTPAHGGASWRTNHQLPRHASSRVSHLSHSLNGRSHESNKSTPRSGDRDDSYNSYTPKPSRAPPPLLVKARSIASKPSTSTHSLPARPNFPVSHSTRQDRGRRPFYNAFADDQDDDIRSRPRSPSPVSRRSGDYSKSGRQREHEVVLEQLARSGYDHVTVDDGTGGLLGGSVREEDVKEFFFGFKVDRVRKFYFVLF</sequence>
<dbReference type="PROSITE" id="PS50102">
    <property type="entry name" value="RRM"/>
    <property type="match status" value="1"/>
</dbReference>
<protein>
    <recommendedName>
        <fullName evidence="4">RRM domain-containing protein</fullName>
    </recommendedName>
</protein>
<dbReference type="GO" id="GO:0003723">
    <property type="term" value="F:RNA binding"/>
    <property type="evidence" value="ECO:0007669"/>
    <property type="project" value="UniProtKB-UniRule"/>
</dbReference>
<feature type="region of interest" description="Disordered" evidence="3">
    <location>
        <begin position="568"/>
        <end position="722"/>
    </location>
</feature>
<keyword evidence="1" id="KW-0694">RNA-binding</keyword>
<feature type="region of interest" description="Disordered" evidence="3">
    <location>
        <begin position="1"/>
        <end position="336"/>
    </location>
</feature>
<organism evidence="5 6">
    <name type="scientific">Cerrena zonata</name>
    <dbReference type="NCBI Taxonomy" id="2478898"/>
    <lineage>
        <taxon>Eukaryota</taxon>
        <taxon>Fungi</taxon>
        <taxon>Dikarya</taxon>
        <taxon>Basidiomycota</taxon>
        <taxon>Agaricomycotina</taxon>
        <taxon>Agaricomycetes</taxon>
        <taxon>Polyporales</taxon>
        <taxon>Cerrenaceae</taxon>
        <taxon>Cerrena</taxon>
    </lineage>
</organism>
<dbReference type="PRINTS" id="PR01217">
    <property type="entry name" value="PRICHEXTENSN"/>
</dbReference>
<dbReference type="SUPFAM" id="SSF54928">
    <property type="entry name" value="RNA-binding domain, RBD"/>
    <property type="match status" value="1"/>
</dbReference>
<keyword evidence="6" id="KW-1185">Reference proteome</keyword>
<name>A0AAW0FX19_9APHY</name>
<comment type="caution">
    <text evidence="5">The sequence shown here is derived from an EMBL/GenBank/DDBJ whole genome shotgun (WGS) entry which is preliminary data.</text>
</comment>
<dbReference type="Gene3D" id="3.30.70.330">
    <property type="match status" value="1"/>
</dbReference>